<evidence type="ECO:0000313" key="6">
    <source>
        <dbReference type="Proteomes" id="UP001143545"/>
    </source>
</evidence>
<dbReference type="GO" id="GO:0003700">
    <property type="term" value="F:DNA-binding transcription factor activity"/>
    <property type="evidence" value="ECO:0007669"/>
    <property type="project" value="InterPro"/>
</dbReference>
<dbReference type="Pfam" id="PF12833">
    <property type="entry name" value="HTH_18"/>
    <property type="match status" value="1"/>
</dbReference>
<dbReference type="InterPro" id="IPR020449">
    <property type="entry name" value="Tscrpt_reg_AraC-type_HTH"/>
</dbReference>
<keyword evidence="3" id="KW-0804">Transcription</keyword>
<accession>A0A9W6B979</accession>
<dbReference type="PANTHER" id="PTHR43280:SF32">
    <property type="entry name" value="TRANSCRIPTIONAL REGULATORY PROTEIN"/>
    <property type="match status" value="1"/>
</dbReference>
<keyword evidence="2" id="KW-0238">DNA-binding</keyword>
<evidence type="ECO:0000259" key="4">
    <source>
        <dbReference type="PROSITE" id="PS01124"/>
    </source>
</evidence>
<evidence type="ECO:0000256" key="3">
    <source>
        <dbReference type="ARBA" id="ARBA00023163"/>
    </source>
</evidence>
<evidence type="ECO:0000256" key="2">
    <source>
        <dbReference type="ARBA" id="ARBA00023125"/>
    </source>
</evidence>
<dbReference type="Gene3D" id="1.10.10.60">
    <property type="entry name" value="Homeodomain-like"/>
    <property type="match status" value="1"/>
</dbReference>
<dbReference type="InterPro" id="IPR018060">
    <property type="entry name" value="HTH_AraC"/>
</dbReference>
<proteinExistence type="predicted"/>
<feature type="domain" description="HTH araC/xylS-type" evidence="4">
    <location>
        <begin position="183"/>
        <end position="281"/>
    </location>
</feature>
<organism evidence="5 6">
    <name type="scientific">Neptunitalea chrysea</name>
    <dbReference type="NCBI Taxonomy" id="1647581"/>
    <lineage>
        <taxon>Bacteria</taxon>
        <taxon>Pseudomonadati</taxon>
        <taxon>Bacteroidota</taxon>
        <taxon>Flavobacteriia</taxon>
        <taxon>Flavobacteriales</taxon>
        <taxon>Flavobacteriaceae</taxon>
        <taxon>Neptunitalea</taxon>
    </lineage>
</organism>
<comment type="caution">
    <text evidence="5">The sequence shown here is derived from an EMBL/GenBank/DDBJ whole genome shotgun (WGS) entry which is preliminary data.</text>
</comment>
<dbReference type="AlphaFoldDB" id="A0A9W6B979"/>
<dbReference type="SUPFAM" id="SSF51215">
    <property type="entry name" value="Regulatory protein AraC"/>
    <property type="match status" value="1"/>
</dbReference>
<dbReference type="SMART" id="SM00342">
    <property type="entry name" value="HTH_ARAC"/>
    <property type="match status" value="1"/>
</dbReference>
<sequence length="283" mass="33240">MKKTPLRTIKEPEYSGSFDIRDVQKLLQNSEMVQDLHRHNFFFILVLEVGIGEHSIDFVSYPVGDYSIFCMRPGQVHQLTLKKGSKGYLIRFNTDFYSPKENLGRKMFLKACSHNHCKLSFNSFKRINAIASNIFIEHTDKPENHQKVIEYYLDIFFIEMARQHAYLVANKNNSTNYTQERLHEFMVLLETHILTKKKVTDYAEMLHLTSYQLNTITKNTLGKTCSTIINDQIILEAKRNLLATTNQVNTIAYQLGYEDTSYFIRFFKKHTGYTPETFRQNFK</sequence>
<reference evidence="5" key="1">
    <citation type="submission" date="2022-07" db="EMBL/GenBank/DDBJ databases">
        <title>Taxonomy of Novel Oxalotrophic and Methylotrophic Bacteria.</title>
        <authorList>
            <person name="Sahin N."/>
            <person name="Tani A."/>
        </authorList>
    </citation>
    <scope>NUCLEOTIDE SEQUENCE</scope>
    <source>
        <strain evidence="5">AM327</strain>
    </source>
</reference>
<dbReference type="PROSITE" id="PS01124">
    <property type="entry name" value="HTH_ARAC_FAMILY_2"/>
    <property type="match status" value="1"/>
</dbReference>
<dbReference type="PRINTS" id="PR00032">
    <property type="entry name" value="HTHARAC"/>
</dbReference>
<gene>
    <name evidence="5" type="ORF">NBRC110019_25140</name>
</gene>
<dbReference type="EMBL" id="BRVP01000018">
    <property type="protein sequence ID" value="GLB53473.1"/>
    <property type="molecule type" value="Genomic_DNA"/>
</dbReference>
<dbReference type="RefSeq" id="WP_281755455.1">
    <property type="nucleotide sequence ID" value="NZ_BRVP01000018.1"/>
</dbReference>
<dbReference type="SUPFAM" id="SSF46689">
    <property type="entry name" value="Homeodomain-like"/>
    <property type="match status" value="1"/>
</dbReference>
<dbReference type="InterPro" id="IPR037923">
    <property type="entry name" value="HTH-like"/>
</dbReference>
<evidence type="ECO:0000313" key="5">
    <source>
        <dbReference type="EMBL" id="GLB53473.1"/>
    </source>
</evidence>
<protein>
    <submittedName>
        <fullName evidence="5">AraC family transcriptional regulator</fullName>
    </submittedName>
</protein>
<evidence type="ECO:0000256" key="1">
    <source>
        <dbReference type="ARBA" id="ARBA00023015"/>
    </source>
</evidence>
<name>A0A9W6B979_9FLAO</name>
<keyword evidence="1" id="KW-0805">Transcription regulation</keyword>
<dbReference type="PANTHER" id="PTHR43280">
    <property type="entry name" value="ARAC-FAMILY TRANSCRIPTIONAL REGULATOR"/>
    <property type="match status" value="1"/>
</dbReference>
<keyword evidence="6" id="KW-1185">Reference proteome</keyword>
<dbReference type="GO" id="GO:0043565">
    <property type="term" value="F:sequence-specific DNA binding"/>
    <property type="evidence" value="ECO:0007669"/>
    <property type="project" value="InterPro"/>
</dbReference>
<dbReference type="Proteomes" id="UP001143545">
    <property type="component" value="Unassembled WGS sequence"/>
</dbReference>
<dbReference type="InterPro" id="IPR009057">
    <property type="entry name" value="Homeodomain-like_sf"/>
</dbReference>